<name>A0AAW4L6F7_9BACT</name>
<proteinExistence type="predicted"/>
<protein>
    <recommendedName>
        <fullName evidence="3">TFIIB-type domain-containing protein</fullName>
    </recommendedName>
</protein>
<dbReference type="AlphaFoldDB" id="A0AAW4L6F7"/>
<dbReference type="RefSeq" id="WP_214173149.1">
    <property type="nucleotide sequence ID" value="NZ_JAHCVJ010000011.1"/>
</dbReference>
<evidence type="ECO:0000313" key="1">
    <source>
        <dbReference type="EMBL" id="MBT0666374.1"/>
    </source>
</evidence>
<comment type="caution">
    <text evidence="1">The sequence shown here is derived from an EMBL/GenBank/DDBJ whole genome shotgun (WGS) entry which is preliminary data.</text>
</comment>
<accession>A0AAW4L6F7</accession>
<dbReference type="EMBL" id="JAHCVJ010000011">
    <property type="protein sequence ID" value="MBT0666374.1"/>
    <property type="molecule type" value="Genomic_DNA"/>
</dbReference>
<gene>
    <name evidence="1" type="ORF">KI809_18865</name>
</gene>
<organism evidence="1 2">
    <name type="scientific">Geoanaerobacter pelophilus</name>
    <dbReference type="NCBI Taxonomy" id="60036"/>
    <lineage>
        <taxon>Bacteria</taxon>
        <taxon>Pseudomonadati</taxon>
        <taxon>Thermodesulfobacteriota</taxon>
        <taxon>Desulfuromonadia</taxon>
        <taxon>Geobacterales</taxon>
        <taxon>Geobacteraceae</taxon>
        <taxon>Geoanaerobacter</taxon>
    </lineage>
</organism>
<keyword evidence="2" id="KW-1185">Reference proteome</keyword>
<sequence length="58" mass="6137">MECPTCKGTKIEDDCTVPGLIHKVCAQCGETLATIGGVKTLADAVRDQNRLYGIKEAA</sequence>
<reference evidence="1 2" key="1">
    <citation type="submission" date="2021-05" db="EMBL/GenBank/DDBJ databases">
        <title>The draft genome of Geobacter pelophilus DSM 12255.</title>
        <authorList>
            <person name="Xu Z."/>
            <person name="Masuda Y."/>
            <person name="Itoh H."/>
            <person name="Senoo K."/>
        </authorList>
    </citation>
    <scope>NUCLEOTIDE SEQUENCE [LARGE SCALE GENOMIC DNA]</scope>
    <source>
        <strain evidence="1 2">DSM 12255</strain>
    </source>
</reference>
<dbReference type="Proteomes" id="UP000811899">
    <property type="component" value="Unassembled WGS sequence"/>
</dbReference>
<evidence type="ECO:0008006" key="3">
    <source>
        <dbReference type="Google" id="ProtNLM"/>
    </source>
</evidence>
<evidence type="ECO:0000313" key="2">
    <source>
        <dbReference type="Proteomes" id="UP000811899"/>
    </source>
</evidence>